<keyword evidence="2 9" id="KW-0436">Ligase</keyword>
<dbReference type="GO" id="GO:0006437">
    <property type="term" value="P:tyrosyl-tRNA aminoacylation"/>
    <property type="evidence" value="ECO:0007669"/>
    <property type="project" value="InterPro"/>
</dbReference>
<dbReference type="Gene3D" id="1.10.240.10">
    <property type="entry name" value="Tyrosyl-Transfer RNA Synthetase"/>
    <property type="match status" value="1"/>
</dbReference>
<evidence type="ECO:0000256" key="4">
    <source>
        <dbReference type="ARBA" id="ARBA00022840"/>
    </source>
</evidence>
<dbReference type="GO" id="GO:0005739">
    <property type="term" value="C:mitochondrion"/>
    <property type="evidence" value="ECO:0007669"/>
    <property type="project" value="TreeGrafter"/>
</dbReference>
<dbReference type="EMBL" id="JXXN02001660">
    <property type="protein sequence ID" value="THD24324.1"/>
    <property type="molecule type" value="Genomic_DNA"/>
</dbReference>
<dbReference type="PANTHER" id="PTHR11766">
    <property type="entry name" value="TYROSYL-TRNA SYNTHETASE"/>
    <property type="match status" value="1"/>
</dbReference>
<keyword evidence="6 9" id="KW-0030">Aminoacyl-tRNA synthetase</keyword>
<comment type="catalytic activity">
    <reaction evidence="8 9">
        <text>tRNA(Tyr) + L-tyrosine + ATP = L-tyrosyl-tRNA(Tyr) + AMP + diphosphate + H(+)</text>
        <dbReference type="Rhea" id="RHEA:10220"/>
        <dbReference type="Rhea" id="RHEA-COMP:9706"/>
        <dbReference type="Rhea" id="RHEA-COMP:9707"/>
        <dbReference type="ChEBI" id="CHEBI:15378"/>
        <dbReference type="ChEBI" id="CHEBI:30616"/>
        <dbReference type="ChEBI" id="CHEBI:33019"/>
        <dbReference type="ChEBI" id="CHEBI:58315"/>
        <dbReference type="ChEBI" id="CHEBI:78442"/>
        <dbReference type="ChEBI" id="CHEBI:78536"/>
        <dbReference type="ChEBI" id="CHEBI:456215"/>
        <dbReference type="EC" id="6.1.1.1"/>
    </reaction>
</comment>
<dbReference type="InterPro" id="IPR014729">
    <property type="entry name" value="Rossmann-like_a/b/a_fold"/>
</dbReference>
<evidence type="ECO:0000256" key="2">
    <source>
        <dbReference type="ARBA" id="ARBA00022598"/>
    </source>
</evidence>
<dbReference type="GO" id="GO:0004831">
    <property type="term" value="F:tyrosine-tRNA ligase activity"/>
    <property type="evidence" value="ECO:0007669"/>
    <property type="project" value="UniProtKB-EC"/>
</dbReference>
<dbReference type="PANTHER" id="PTHR11766:SF0">
    <property type="entry name" value="TYROSINE--TRNA LIGASE, MITOCHONDRIAL"/>
    <property type="match status" value="1"/>
</dbReference>
<dbReference type="NCBIfam" id="TIGR00234">
    <property type="entry name" value="tyrS"/>
    <property type="match status" value="1"/>
</dbReference>
<comment type="similarity">
    <text evidence="9">Belongs to the class-I aminoacyl-tRNA synthetase family.</text>
</comment>
<evidence type="ECO:0000256" key="1">
    <source>
        <dbReference type="ARBA" id="ARBA00013160"/>
    </source>
</evidence>
<dbReference type="InterPro" id="IPR002307">
    <property type="entry name" value="Tyr-tRNA-ligase"/>
</dbReference>
<keyword evidence="5 9" id="KW-0648">Protein biosynthesis</keyword>
<dbReference type="GO" id="GO:0005524">
    <property type="term" value="F:ATP binding"/>
    <property type="evidence" value="ECO:0007669"/>
    <property type="project" value="UniProtKB-KW"/>
</dbReference>
<dbReference type="InterPro" id="IPR002305">
    <property type="entry name" value="aa-tRNA-synth_Ic"/>
</dbReference>
<dbReference type="Proteomes" id="UP000230066">
    <property type="component" value="Unassembled WGS sequence"/>
</dbReference>
<evidence type="ECO:0000313" key="11">
    <source>
        <dbReference type="Proteomes" id="UP000230066"/>
    </source>
</evidence>
<gene>
    <name evidence="10" type="ORF">D915_004828</name>
</gene>
<dbReference type="PRINTS" id="PR01040">
    <property type="entry name" value="TRNASYNTHTYR"/>
</dbReference>
<accession>A0A4E0RDA3</accession>
<reference evidence="10" key="1">
    <citation type="submission" date="2019-03" db="EMBL/GenBank/DDBJ databases">
        <title>Improved annotation for the trematode Fasciola hepatica.</title>
        <authorList>
            <person name="Choi Y.-J."/>
            <person name="Martin J."/>
            <person name="Mitreva M."/>
        </authorList>
    </citation>
    <scope>NUCLEOTIDE SEQUENCE [LARGE SCALE GENOMIC DNA]</scope>
</reference>
<dbReference type="SUPFAM" id="SSF52374">
    <property type="entry name" value="Nucleotidylyl transferase"/>
    <property type="match status" value="1"/>
</dbReference>
<organism evidence="10 11">
    <name type="scientific">Fasciola hepatica</name>
    <name type="common">Liver fluke</name>
    <dbReference type="NCBI Taxonomy" id="6192"/>
    <lineage>
        <taxon>Eukaryota</taxon>
        <taxon>Metazoa</taxon>
        <taxon>Spiralia</taxon>
        <taxon>Lophotrochozoa</taxon>
        <taxon>Platyhelminthes</taxon>
        <taxon>Trematoda</taxon>
        <taxon>Digenea</taxon>
        <taxon>Plagiorchiida</taxon>
        <taxon>Echinostomata</taxon>
        <taxon>Echinostomatoidea</taxon>
        <taxon>Fasciolidae</taxon>
        <taxon>Fasciola</taxon>
    </lineage>
</organism>
<evidence type="ECO:0000313" key="10">
    <source>
        <dbReference type="EMBL" id="THD24324.1"/>
    </source>
</evidence>
<keyword evidence="3 9" id="KW-0547">Nucleotide-binding</keyword>
<keyword evidence="11" id="KW-1185">Reference proteome</keyword>
<evidence type="ECO:0000256" key="7">
    <source>
        <dbReference type="ARBA" id="ARBA00033323"/>
    </source>
</evidence>
<dbReference type="Gene3D" id="3.40.50.620">
    <property type="entry name" value="HUPs"/>
    <property type="match status" value="1"/>
</dbReference>
<evidence type="ECO:0000256" key="6">
    <source>
        <dbReference type="ARBA" id="ARBA00023146"/>
    </source>
</evidence>
<proteinExistence type="inferred from homology"/>
<evidence type="ECO:0000256" key="3">
    <source>
        <dbReference type="ARBA" id="ARBA00022741"/>
    </source>
</evidence>
<dbReference type="AlphaFoldDB" id="A0A4E0RDA3"/>
<comment type="caution">
    <text evidence="10">The sequence shown here is derived from an EMBL/GenBank/DDBJ whole genome shotgun (WGS) entry which is preliminary data.</text>
</comment>
<dbReference type="EC" id="6.1.1.1" evidence="1 9"/>
<evidence type="ECO:0000256" key="9">
    <source>
        <dbReference type="RuleBase" id="RU361234"/>
    </source>
</evidence>
<protein>
    <recommendedName>
        <fullName evidence="1 9">Tyrosine--tRNA ligase</fullName>
        <ecNumber evidence="1 9">6.1.1.1</ecNumber>
    </recommendedName>
    <alternativeName>
        <fullName evidence="7 9">Tyrosyl-tRNA synthetase</fullName>
    </alternativeName>
</protein>
<dbReference type="Pfam" id="PF00579">
    <property type="entry name" value="tRNA-synt_1b"/>
    <property type="match status" value="1"/>
</dbReference>
<dbReference type="GO" id="GO:0005829">
    <property type="term" value="C:cytosol"/>
    <property type="evidence" value="ECO:0007669"/>
    <property type="project" value="TreeGrafter"/>
</dbReference>
<evidence type="ECO:0000256" key="5">
    <source>
        <dbReference type="ARBA" id="ARBA00022917"/>
    </source>
</evidence>
<evidence type="ECO:0000256" key="8">
    <source>
        <dbReference type="ARBA" id="ARBA00048248"/>
    </source>
</evidence>
<keyword evidence="4 9" id="KW-0067">ATP-binding</keyword>
<sequence>MGLGRDPEWTTIITQIDPRGTSQDLSVAYFWMKCLVKVILSSRIQNIVRLWSCRFHSRTTISHLLENKYFSELLPLRSEKYLKAIEEEQFSVYLGIDPSTSSLQLGNLVAIMGLLRCGTIGKNGIVVLGTSTVCLGDPSGRTEKRNTESREKYLANADSIEKQLGKIFQNYYEQFHPNFASAKDVPSLKILRNSDWLLREDMMTFLMDITTHFRMTELLEKESVKLRLSVGHGMDLSEFLYPVLQAIDFLYLYQKFNSQLQIGGHDQLGNIACGLNLIHRKTGKYAFGLTVPLLTTPDGQKLSKSISGSGMKPIWLDPKLARPYSFYQRVLNLPDLCVSEKLLKQLSFFNPEQIDILLEENRKSPDIRPVQHALARELTLLVHGVDGLQSAQLATRIFFPRAVNHGVQIRNPSSLDVIANQLSFAEKNYLLECLSPTAQLLPVLHVPDPASISDQTALVDWFRHILSRTEVDSPQKDVVFDRASKGVTVNDVVILPAGSTSGQIALKMSEPDSGIWSEITPRLAKALSSHVPSMGLHVVKIGKHEHWFVVNTRS</sequence>
<name>A0A4E0RDA3_FASHE</name>
<dbReference type="InterPro" id="IPR024088">
    <property type="entry name" value="Tyr-tRNA-ligase_bac-type"/>
</dbReference>